<evidence type="ECO:0000313" key="1">
    <source>
        <dbReference type="EMBL" id="EHQ06210.1"/>
    </source>
</evidence>
<gene>
    <name evidence="1" type="ORF">Lepil_1522</name>
</gene>
<dbReference type="RefSeq" id="WP_002771518.1">
    <property type="nucleotide sequence ID" value="NZ_JH597773.1"/>
</dbReference>
<organism evidence="1 2">
    <name type="scientific">Leptonema illini DSM 21528</name>
    <dbReference type="NCBI Taxonomy" id="929563"/>
    <lineage>
        <taxon>Bacteria</taxon>
        <taxon>Pseudomonadati</taxon>
        <taxon>Spirochaetota</taxon>
        <taxon>Spirochaetia</taxon>
        <taxon>Leptospirales</taxon>
        <taxon>Leptospiraceae</taxon>
        <taxon>Leptonema</taxon>
    </lineage>
</organism>
<dbReference type="EMBL" id="JH597773">
    <property type="protein sequence ID" value="EHQ06210.1"/>
    <property type="molecule type" value="Genomic_DNA"/>
</dbReference>
<sequence length="156" mass="16941">MKPHSIFAILLLYSLCACVPRLSIIICQGYELTDSQCGQSIPLTVKPAASDYCQSIKAEIPSQETLRQYHEHRESYPGLDAALQGKIVWADNATSVTQEEVEAAGGVWEETGGDPNAQWHKHPTVGSFSAFDWSTGQAVLVKKTEAAYAICSPSTP</sequence>
<dbReference type="HOGENOM" id="CLU_1684435_0_0_12"/>
<evidence type="ECO:0008006" key="3">
    <source>
        <dbReference type="Google" id="ProtNLM"/>
    </source>
</evidence>
<evidence type="ECO:0000313" key="2">
    <source>
        <dbReference type="Proteomes" id="UP000005737"/>
    </source>
</evidence>
<protein>
    <recommendedName>
        <fullName evidence="3">Lipoprotein</fullName>
    </recommendedName>
</protein>
<dbReference type="Proteomes" id="UP000005737">
    <property type="component" value="Unassembled WGS sequence"/>
</dbReference>
<reference evidence="1 2" key="1">
    <citation type="submission" date="2011-10" db="EMBL/GenBank/DDBJ databases">
        <title>The Improved High-Quality Draft genome of Leptonema illini DSM 21528.</title>
        <authorList>
            <consortium name="US DOE Joint Genome Institute (JGI-PGF)"/>
            <person name="Lucas S."/>
            <person name="Copeland A."/>
            <person name="Lapidus A."/>
            <person name="Glavina del Rio T."/>
            <person name="Dalin E."/>
            <person name="Tice H."/>
            <person name="Bruce D."/>
            <person name="Goodwin L."/>
            <person name="Pitluck S."/>
            <person name="Peters L."/>
            <person name="Mikhailova N."/>
            <person name="Held B."/>
            <person name="Kyrpides N."/>
            <person name="Mavromatis K."/>
            <person name="Ivanova N."/>
            <person name="Markowitz V."/>
            <person name="Cheng J.-F."/>
            <person name="Hugenholtz P."/>
            <person name="Woyke T."/>
            <person name="Wu D."/>
            <person name="Gronow S."/>
            <person name="Wellnitz S."/>
            <person name="Brambilla E.-M."/>
            <person name="Klenk H.-P."/>
            <person name="Eisen J.A."/>
        </authorList>
    </citation>
    <scope>NUCLEOTIDE SEQUENCE [LARGE SCALE GENOMIC DNA]</scope>
    <source>
        <strain evidence="1 2">DSM 21528</strain>
    </source>
</reference>
<dbReference type="AlphaFoldDB" id="H2CKX6"/>
<name>H2CKX6_9LEPT</name>
<dbReference type="PROSITE" id="PS51257">
    <property type="entry name" value="PROKAR_LIPOPROTEIN"/>
    <property type="match status" value="1"/>
</dbReference>
<accession>H2CKX6</accession>
<dbReference type="STRING" id="183.GCA_002009735_02921"/>
<proteinExistence type="predicted"/>
<keyword evidence="2" id="KW-1185">Reference proteome</keyword>